<evidence type="ECO:0000256" key="2">
    <source>
        <dbReference type="ARBA" id="ARBA00007553"/>
    </source>
</evidence>
<dbReference type="InterPro" id="IPR002502">
    <property type="entry name" value="Amidase_domain"/>
</dbReference>
<dbReference type="RefSeq" id="WP_258384240.1">
    <property type="nucleotide sequence ID" value="NZ_CP091430.1"/>
</dbReference>
<evidence type="ECO:0000256" key="7">
    <source>
        <dbReference type="ARBA" id="ARBA00023316"/>
    </source>
</evidence>
<evidence type="ECO:0000256" key="4">
    <source>
        <dbReference type="ARBA" id="ARBA00022801"/>
    </source>
</evidence>
<dbReference type="EMBL" id="CP091430">
    <property type="protein sequence ID" value="UVI28153.1"/>
    <property type="molecule type" value="Genomic_DNA"/>
</dbReference>
<dbReference type="Proteomes" id="UP001057877">
    <property type="component" value="Chromosome"/>
</dbReference>
<evidence type="ECO:0000313" key="10">
    <source>
        <dbReference type="Proteomes" id="UP001057877"/>
    </source>
</evidence>
<proteinExistence type="inferred from homology"/>
<sequence length="223" mass="25191">MIYTVDHIPHGTPCRRRQGVKINPTTITIHNTGNPTSTARNERGWLTNPGNPREASYHIVVDEREAIECIPLDEKTLHAGTAAGNGSSIGIEICESGDYAKALDNAAQLVADMLKQRGWGVNQMRRHFDWSGKICPRRMYDGGRWTGWTAFVNLVGYKMRQLPKKGEEMLEISKYQRDTLVQSLQSLHDRKTFNDPSWIEKAKDGTLTLSELTWLNTILLANK</sequence>
<keyword evidence="10" id="KW-1185">Reference proteome</keyword>
<dbReference type="Pfam" id="PF01510">
    <property type="entry name" value="Amidase_2"/>
    <property type="match status" value="1"/>
</dbReference>
<dbReference type="InterPro" id="IPR051206">
    <property type="entry name" value="NAMLAA_amidase_2"/>
</dbReference>
<keyword evidence="5" id="KW-0749">Sporulation</keyword>
<feature type="domain" description="N-acetylmuramoyl-L-alanine amidase" evidence="8">
    <location>
        <begin position="10"/>
        <end position="148"/>
    </location>
</feature>
<evidence type="ECO:0000256" key="6">
    <source>
        <dbReference type="ARBA" id="ARBA00023287"/>
    </source>
</evidence>
<dbReference type="PANTHER" id="PTHR30417">
    <property type="entry name" value="N-ACETYLMURAMOYL-L-ALANINE AMIDASE AMID"/>
    <property type="match status" value="1"/>
</dbReference>
<gene>
    <name evidence="9" type="ORF">L1F29_22205</name>
</gene>
<organism evidence="9 10">
    <name type="scientific">Paenibacillus spongiae</name>
    <dbReference type="NCBI Taxonomy" id="2909671"/>
    <lineage>
        <taxon>Bacteria</taxon>
        <taxon>Bacillati</taxon>
        <taxon>Bacillota</taxon>
        <taxon>Bacilli</taxon>
        <taxon>Bacillales</taxon>
        <taxon>Paenibacillaceae</taxon>
        <taxon>Paenibacillus</taxon>
    </lineage>
</organism>
<comment type="similarity">
    <text evidence="2">Belongs to the N-acetylmuramoyl-L-alanine amidase 2 family.</text>
</comment>
<dbReference type="Gene3D" id="3.40.80.10">
    <property type="entry name" value="Peptidoglycan recognition protein-like"/>
    <property type="match status" value="1"/>
</dbReference>
<dbReference type="SMART" id="SM00644">
    <property type="entry name" value="Ami_2"/>
    <property type="match status" value="1"/>
</dbReference>
<dbReference type="PANTHER" id="PTHR30417:SF11">
    <property type="entry name" value="N-ACETYLMURAMOYL-L-ALANINE AMIDASE XLYA"/>
    <property type="match status" value="1"/>
</dbReference>
<reference evidence="9" key="1">
    <citation type="submission" date="2022-01" db="EMBL/GenBank/DDBJ databases">
        <title>Paenibacillus spongiae sp. nov., isolated from marine sponge.</title>
        <authorList>
            <person name="Li Z."/>
            <person name="Zhang M."/>
        </authorList>
    </citation>
    <scope>NUCLEOTIDE SEQUENCE</scope>
    <source>
        <strain evidence="9">PHS-Z3</strain>
    </source>
</reference>
<dbReference type="InterPro" id="IPR036505">
    <property type="entry name" value="Amidase/PGRP_sf"/>
</dbReference>
<dbReference type="SUPFAM" id="SSF55846">
    <property type="entry name" value="N-acetylmuramoyl-L-alanine amidase-like"/>
    <property type="match status" value="1"/>
</dbReference>
<dbReference type="EC" id="3.5.1.28" evidence="3"/>
<dbReference type="GO" id="GO:0008745">
    <property type="term" value="F:N-acetylmuramoyl-L-alanine amidase activity"/>
    <property type="evidence" value="ECO:0007669"/>
    <property type="project" value="UniProtKB-EC"/>
</dbReference>
<evidence type="ECO:0000256" key="5">
    <source>
        <dbReference type="ARBA" id="ARBA00022969"/>
    </source>
</evidence>
<protein>
    <recommendedName>
        <fullName evidence="3">N-acetylmuramoyl-L-alanine amidase</fullName>
        <ecNumber evidence="3">3.5.1.28</ecNumber>
    </recommendedName>
</protein>
<dbReference type="CDD" id="cd06583">
    <property type="entry name" value="PGRP"/>
    <property type="match status" value="1"/>
</dbReference>
<keyword evidence="6" id="KW-0178">Competence</keyword>
<name>A0ABY5S750_9BACL</name>
<accession>A0ABY5S750</accession>
<evidence type="ECO:0000259" key="8">
    <source>
        <dbReference type="SMART" id="SM00644"/>
    </source>
</evidence>
<keyword evidence="4 9" id="KW-0378">Hydrolase</keyword>
<evidence type="ECO:0000256" key="3">
    <source>
        <dbReference type="ARBA" id="ARBA00011901"/>
    </source>
</evidence>
<comment type="catalytic activity">
    <reaction evidence="1">
        <text>Hydrolyzes the link between N-acetylmuramoyl residues and L-amino acid residues in certain cell-wall glycopeptides.</text>
        <dbReference type="EC" id="3.5.1.28"/>
    </reaction>
</comment>
<keyword evidence="7" id="KW-0961">Cell wall biogenesis/degradation</keyword>
<evidence type="ECO:0000313" key="9">
    <source>
        <dbReference type="EMBL" id="UVI28153.1"/>
    </source>
</evidence>
<evidence type="ECO:0000256" key="1">
    <source>
        <dbReference type="ARBA" id="ARBA00001561"/>
    </source>
</evidence>